<evidence type="ECO:0000313" key="8">
    <source>
        <dbReference type="Proteomes" id="UP000178107"/>
    </source>
</evidence>
<keyword evidence="2" id="KW-0808">Transferase</keyword>
<feature type="transmembrane region" description="Helical" evidence="6">
    <location>
        <begin position="102"/>
        <end position="121"/>
    </location>
</feature>
<dbReference type="GO" id="GO:0044038">
    <property type="term" value="P:cell wall macromolecule biosynthetic process"/>
    <property type="evidence" value="ECO:0007669"/>
    <property type="project" value="TreeGrafter"/>
</dbReference>
<keyword evidence="4 6" id="KW-1133">Transmembrane helix</keyword>
<evidence type="ECO:0000256" key="1">
    <source>
        <dbReference type="ARBA" id="ARBA00004141"/>
    </source>
</evidence>
<feature type="transmembrane region" description="Helical" evidence="6">
    <location>
        <begin position="204"/>
        <end position="222"/>
    </location>
</feature>
<dbReference type="Pfam" id="PF00953">
    <property type="entry name" value="Glycos_transf_4"/>
    <property type="match status" value="1"/>
</dbReference>
<dbReference type="GO" id="GO:0005886">
    <property type="term" value="C:plasma membrane"/>
    <property type="evidence" value="ECO:0007669"/>
    <property type="project" value="TreeGrafter"/>
</dbReference>
<evidence type="ECO:0000256" key="3">
    <source>
        <dbReference type="ARBA" id="ARBA00022692"/>
    </source>
</evidence>
<accession>A0A1G2T098</accession>
<keyword evidence="5 6" id="KW-0472">Membrane</keyword>
<organism evidence="7 8">
    <name type="scientific">Candidatus Zambryskibacteria bacterium RIFCSPHIGHO2_01_FULL_46_25</name>
    <dbReference type="NCBI Taxonomy" id="1802738"/>
    <lineage>
        <taxon>Bacteria</taxon>
        <taxon>Candidatus Zambryskiibacteriota</taxon>
    </lineage>
</organism>
<evidence type="ECO:0000256" key="6">
    <source>
        <dbReference type="SAM" id="Phobius"/>
    </source>
</evidence>
<comment type="subcellular location">
    <subcellularLocation>
        <location evidence="1">Membrane</location>
        <topology evidence="1">Multi-pass membrane protein</topology>
    </subcellularLocation>
</comment>
<feature type="transmembrane region" description="Helical" evidence="6">
    <location>
        <begin position="332"/>
        <end position="349"/>
    </location>
</feature>
<dbReference type="InterPro" id="IPR000715">
    <property type="entry name" value="Glycosyl_transferase_4"/>
</dbReference>
<feature type="transmembrane region" description="Helical" evidence="6">
    <location>
        <begin position="180"/>
        <end position="197"/>
    </location>
</feature>
<proteinExistence type="predicted"/>
<feature type="transmembrane region" description="Helical" evidence="6">
    <location>
        <begin position="6"/>
        <end position="29"/>
    </location>
</feature>
<gene>
    <name evidence="7" type="ORF">A2838_01485</name>
</gene>
<dbReference type="Proteomes" id="UP000178107">
    <property type="component" value="Unassembled WGS sequence"/>
</dbReference>
<evidence type="ECO:0000313" key="7">
    <source>
        <dbReference type="EMBL" id="OHA90259.1"/>
    </source>
</evidence>
<keyword evidence="3 6" id="KW-0812">Transmembrane</keyword>
<feature type="transmembrane region" description="Helical" evidence="6">
    <location>
        <begin position="252"/>
        <end position="272"/>
    </location>
</feature>
<feature type="transmembrane region" description="Helical" evidence="6">
    <location>
        <begin position="278"/>
        <end position="300"/>
    </location>
</feature>
<evidence type="ECO:0008006" key="9">
    <source>
        <dbReference type="Google" id="ProtNLM"/>
    </source>
</evidence>
<dbReference type="GO" id="GO:0071555">
    <property type="term" value="P:cell wall organization"/>
    <property type="evidence" value="ECO:0007669"/>
    <property type="project" value="TreeGrafter"/>
</dbReference>
<reference evidence="7 8" key="1">
    <citation type="journal article" date="2016" name="Nat. Commun.">
        <title>Thousands of microbial genomes shed light on interconnected biogeochemical processes in an aquifer system.</title>
        <authorList>
            <person name="Anantharaman K."/>
            <person name="Brown C.T."/>
            <person name="Hug L.A."/>
            <person name="Sharon I."/>
            <person name="Castelle C.J."/>
            <person name="Probst A.J."/>
            <person name="Thomas B.C."/>
            <person name="Singh A."/>
            <person name="Wilkins M.J."/>
            <person name="Karaoz U."/>
            <person name="Brodie E.L."/>
            <person name="Williams K.H."/>
            <person name="Hubbard S.S."/>
            <person name="Banfield J.F."/>
        </authorList>
    </citation>
    <scope>NUCLEOTIDE SEQUENCE [LARGE SCALE GENOMIC DNA]</scope>
</reference>
<name>A0A1G2T098_9BACT</name>
<dbReference type="EMBL" id="MHVH01000005">
    <property type="protein sequence ID" value="OHA90259.1"/>
    <property type="molecule type" value="Genomic_DNA"/>
</dbReference>
<dbReference type="PANTHER" id="PTHR22926">
    <property type="entry name" value="PHOSPHO-N-ACETYLMURAMOYL-PENTAPEPTIDE-TRANSFERASE"/>
    <property type="match status" value="1"/>
</dbReference>
<dbReference type="GO" id="GO:0016780">
    <property type="term" value="F:phosphotransferase activity, for other substituted phosphate groups"/>
    <property type="evidence" value="ECO:0007669"/>
    <property type="project" value="InterPro"/>
</dbReference>
<evidence type="ECO:0000256" key="5">
    <source>
        <dbReference type="ARBA" id="ARBA00023136"/>
    </source>
</evidence>
<comment type="caution">
    <text evidence="7">The sequence shown here is derived from an EMBL/GenBank/DDBJ whole genome shotgun (WGS) entry which is preliminary data.</text>
</comment>
<feature type="transmembrane region" description="Helical" evidence="6">
    <location>
        <begin position="68"/>
        <end position="90"/>
    </location>
</feature>
<feature type="transmembrane region" description="Helical" evidence="6">
    <location>
        <begin position="228"/>
        <end position="245"/>
    </location>
</feature>
<dbReference type="PANTHER" id="PTHR22926:SF5">
    <property type="entry name" value="PHOSPHO-N-ACETYLMURAMOYL-PENTAPEPTIDE-TRANSFERASE HOMOLOG"/>
    <property type="match status" value="1"/>
</dbReference>
<protein>
    <recommendedName>
        <fullName evidence="9">Phospho-N-acetylmuramoyl-pentapeptide-transferase</fullName>
    </recommendedName>
</protein>
<dbReference type="AlphaFoldDB" id="A0A1G2T098"/>
<evidence type="ECO:0000256" key="4">
    <source>
        <dbReference type="ARBA" id="ARBA00022989"/>
    </source>
</evidence>
<evidence type="ECO:0000256" key="2">
    <source>
        <dbReference type="ARBA" id="ARBA00022679"/>
    </source>
</evidence>
<sequence>MDILKIISPTVMAFFIGIFITPFFTKYFYKYKMWKKSPRTEAGDITSDHFKKIHNTDLEISTPRVGGIIIWASVFITVAVIYILSIVFPYDAIGELSFFSRSQTVVPLGAFFLAALIGLLDDLLQIFGQGSYAKDALVYRKVKIVFVTLIGLAIATWFYFKLDFTSIHIPFDGPWELGIWFIPFFALVMLATFSTSVIDGLDGLAGGVMASCFTAFAAIAFLGSQYDISALSGAIAGGILAFLWFNVPPARFYMGETGMLALTVALSVIAFLTDSVLLLPVIALPLVLTTLSVIIQIGVYKVFNHRRVFLVAPLHHHFQALGWPREKVVMRYWIVSVVCAITGVILYLVS</sequence>
<feature type="transmembrane region" description="Helical" evidence="6">
    <location>
        <begin position="142"/>
        <end position="160"/>
    </location>
</feature>